<feature type="transmembrane region" description="Helical" evidence="8">
    <location>
        <begin position="146"/>
        <end position="166"/>
    </location>
</feature>
<evidence type="ECO:0000256" key="4">
    <source>
        <dbReference type="ARBA" id="ARBA00022692"/>
    </source>
</evidence>
<dbReference type="Gene3D" id="1.20.1250.20">
    <property type="entry name" value="MFS general substrate transporter like domains"/>
    <property type="match status" value="2"/>
</dbReference>
<evidence type="ECO:0000256" key="2">
    <source>
        <dbReference type="ARBA" id="ARBA00008335"/>
    </source>
</evidence>
<comment type="similarity">
    <text evidence="2">Belongs to the major facilitator superfamily.</text>
</comment>
<evidence type="ECO:0000256" key="1">
    <source>
        <dbReference type="ARBA" id="ARBA00004127"/>
    </source>
</evidence>
<evidence type="ECO:0000256" key="8">
    <source>
        <dbReference type="SAM" id="Phobius"/>
    </source>
</evidence>
<feature type="transmembrane region" description="Helical" evidence="8">
    <location>
        <begin position="500"/>
        <end position="519"/>
    </location>
</feature>
<feature type="transmembrane region" description="Helical" evidence="8">
    <location>
        <begin position="461"/>
        <end position="480"/>
    </location>
</feature>
<evidence type="ECO:0000313" key="9">
    <source>
        <dbReference type="EMBL" id="CAI4064308.1"/>
    </source>
</evidence>
<evidence type="ECO:0000313" key="10">
    <source>
        <dbReference type="Proteomes" id="UP001162085"/>
    </source>
</evidence>
<feature type="transmembrane region" description="Helical" evidence="8">
    <location>
        <begin position="172"/>
        <end position="194"/>
    </location>
</feature>
<dbReference type="Proteomes" id="UP001162085">
    <property type="component" value="Chromosome 8"/>
</dbReference>
<feature type="transmembrane region" description="Helical" evidence="8">
    <location>
        <begin position="329"/>
        <end position="346"/>
    </location>
</feature>
<keyword evidence="7 8" id="KW-0472">Membrane</keyword>
<gene>
    <name evidence="9" type="primary">SUVZ08G0080</name>
    <name evidence="9" type="ORF">SUVZ_08G0080</name>
</gene>
<feature type="transmembrane region" description="Helical" evidence="8">
    <location>
        <begin position="241"/>
        <end position="263"/>
    </location>
</feature>
<feature type="transmembrane region" description="Helical" evidence="8">
    <location>
        <begin position="297"/>
        <end position="317"/>
    </location>
</feature>
<keyword evidence="3" id="KW-0813">Transport</keyword>
<dbReference type="CDD" id="cd17322">
    <property type="entry name" value="MFS_ARN_like"/>
    <property type="match status" value="1"/>
</dbReference>
<dbReference type="InterPro" id="IPR036259">
    <property type="entry name" value="MFS_trans_sf"/>
</dbReference>
<evidence type="ECO:0000256" key="6">
    <source>
        <dbReference type="ARBA" id="ARBA00023065"/>
    </source>
</evidence>
<name>A0ABN8WU19_SACUV</name>
<evidence type="ECO:0000256" key="5">
    <source>
        <dbReference type="ARBA" id="ARBA00022989"/>
    </source>
</evidence>
<feature type="transmembrane region" description="Helical" evidence="8">
    <location>
        <begin position="405"/>
        <end position="424"/>
    </location>
</feature>
<keyword evidence="10" id="KW-1185">Reference proteome</keyword>
<dbReference type="Pfam" id="PF07690">
    <property type="entry name" value="MFS_1"/>
    <property type="match status" value="1"/>
</dbReference>
<feature type="transmembrane region" description="Helical" evidence="8">
    <location>
        <begin position="366"/>
        <end position="384"/>
    </location>
</feature>
<feature type="transmembrane region" description="Helical" evidence="8">
    <location>
        <begin position="116"/>
        <end position="139"/>
    </location>
</feature>
<keyword evidence="6" id="KW-0406">Ion transport</keyword>
<dbReference type="SUPFAM" id="SSF103473">
    <property type="entry name" value="MFS general substrate transporter"/>
    <property type="match status" value="1"/>
</dbReference>
<proteinExistence type="inferred from homology"/>
<feature type="transmembrane region" description="Helical" evidence="8">
    <location>
        <begin position="77"/>
        <end position="96"/>
    </location>
</feature>
<dbReference type="EMBL" id="OX365935">
    <property type="protein sequence ID" value="CAI4064308.1"/>
    <property type="molecule type" value="Genomic_DNA"/>
</dbReference>
<keyword evidence="5 8" id="KW-1133">Transmembrane helix</keyword>
<reference evidence="9" key="1">
    <citation type="submission" date="2022-10" db="EMBL/GenBank/DDBJ databases">
        <authorList>
            <person name="Byrne P K."/>
        </authorList>
    </citation>
    <scope>NUCLEOTIDE SEQUENCE</scope>
    <source>
        <strain evidence="9">ZP964</strain>
    </source>
</reference>
<dbReference type="PANTHER" id="PTHR23501">
    <property type="entry name" value="MAJOR FACILITATOR SUPERFAMILY"/>
    <property type="match status" value="1"/>
</dbReference>
<keyword evidence="4 8" id="KW-0812">Transmembrane</keyword>
<dbReference type="InterPro" id="IPR011701">
    <property type="entry name" value="MFS"/>
</dbReference>
<feature type="transmembrane region" description="Helical" evidence="8">
    <location>
        <begin position="570"/>
        <end position="587"/>
    </location>
</feature>
<dbReference type="PANTHER" id="PTHR23501:SF92">
    <property type="entry name" value="GLUTATHIONE EXCHANGER 1-RELATED"/>
    <property type="match status" value="1"/>
</dbReference>
<accession>A0ABN8WU19</accession>
<organism evidence="9 10">
    <name type="scientific">Saccharomyces uvarum</name>
    <name type="common">Yeast</name>
    <name type="synonym">Saccharomyces bayanus var. uvarum</name>
    <dbReference type="NCBI Taxonomy" id="230603"/>
    <lineage>
        <taxon>Eukaryota</taxon>
        <taxon>Fungi</taxon>
        <taxon>Dikarya</taxon>
        <taxon>Ascomycota</taxon>
        <taxon>Saccharomycotina</taxon>
        <taxon>Saccharomycetes</taxon>
        <taxon>Saccharomycetales</taxon>
        <taxon>Saccharomycetaceae</taxon>
        <taxon>Saccharomyces</taxon>
    </lineage>
</organism>
<evidence type="ECO:0000256" key="3">
    <source>
        <dbReference type="ARBA" id="ARBA00022448"/>
    </source>
</evidence>
<comment type="subcellular location">
    <subcellularLocation>
        <location evidence="1">Endomembrane system</location>
        <topology evidence="1">Multi-pass membrane protein</topology>
    </subcellularLocation>
</comment>
<protein>
    <submittedName>
        <fullName evidence="9">Uncharacterized protein</fullName>
    </submittedName>
</protein>
<sequence>MESIDSHGSTTVHKKQVPVNKEHELKSYGNINSTSDSDSRAYDGGIPQLSGKYDALRQNKSLVIKQTEIIGEAYKKWYFQAILLFSAFVCGYGYGLDGNIRYIYTGYATSSYSEHSLLSTINVINAVVSAASQIIYARLSDVFGRLYLFISAVILYVVGTIIQSQAYDVQRYAAGAIFYNAGYVGVILILLIILSDFSSLKWRLLYQFAPTWPFIINTWIAGNITSKANPVENWSWDIGMWAFIFPLSCIPIVLCMLHMQWIARKTPEWHALKDEKSYYQEHGFAKILGQLFWKLDVIGVILMGCSLGCILVPLTLAGGVKTTWNDSRLIGPFVLGFVLIPILWVWEYRVARDPIIPYKLVKDRGVWSSMGISFLIDFIYYMAADYLYTVMIVGVNESIKSATRIATLSSFVSVVASPFFGLLMTRCTRLKPFIMFGCCLWMLAMGLLYRFRGGRESHSGIIGALCVWGLGTTLFTYPVTVSVQSAVSHENLATVTALNYTLYRIGSAVGSAVSGAIWTQTLYKQILKRMGDVTLATAAYSAPYTFIETYTWGTPQRVALMNAYRYVQRLETIVALVFCAPLIAFSLCLRDPILTDTVAVENIEEGEYVDTKDNDPILDWFKKFTSKFSSSKKE</sequence>
<feature type="transmembrane region" description="Helical" evidence="8">
    <location>
        <begin position="430"/>
        <end position="449"/>
    </location>
</feature>
<evidence type="ECO:0000256" key="7">
    <source>
        <dbReference type="ARBA" id="ARBA00023136"/>
    </source>
</evidence>